<reference evidence="2 3" key="1">
    <citation type="journal article" date="2016" name="Nat. Commun.">
        <title>Thousands of microbial genomes shed light on interconnected biogeochemical processes in an aquifer system.</title>
        <authorList>
            <person name="Anantharaman K."/>
            <person name="Brown C.T."/>
            <person name="Hug L.A."/>
            <person name="Sharon I."/>
            <person name="Castelle C.J."/>
            <person name="Probst A.J."/>
            <person name="Thomas B.C."/>
            <person name="Singh A."/>
            <person name="Wilkins M.J."/>
            <person name="Karaoz U."/>
            <person name="Brodie E.L."/>
            <person name="Williams K.H."/>
            <person name="Hubbard S.S."/>
            <person name="Banfield J.F."/>
        </authorList>
    </citation>
    <scope>NUCLEOTIDE SEQUENCE [LARGE SCALE GENOMIC DNA]</scope>
</reference>
<dbReference type="AlphaFoldDB" id="A0A1F6A585"/>
<feature type="region of interest" description="Disordered" evidence="1">
    <location>
        <begin position="39"/>
        <end position="68"/>
    </location>
</feature>
<sequence>MRCHGRNKVQPVVGSLLLIRICPKTPNFSLGMKARFRQAKENSDQEKPRALARGGSFSCSQNTPMDIGDECEQKKTAFMS</sequence>
<evidence type="ECO:0000313" key="3">
    <source>
        <dbReference type="Proteomes" id="UP000177871"/>
    </source>
</evidence>
<dbReference type="Proteomes" id="UP000177871">
    <property type="component" value="Unassembled WGS sequence"/>
</dbReference>
<name>A0A1F6A585_9BACT</name>
<dbReference type="EMBL" id="MFJK01000003">
    <property type="protein sequence ID" value="OGG19793.1"/>
    <property type="molecule type" value="Genomic_DNA"/>
</dbReference>
<proteinExistence type="predicted"/>
<comment type="caution">
    <text evidence="2">The sequence shown here is derived from an EMBL/GenBank/DDBJ whole genome shotgun (WGS) entry which is preliminary data.</text>
</comment>
<feature type="compositionally biased region" description="Basic and acidic residues" evidence="1">
    <location>
        <begin position="39"/>
        <end position="49"/>
    </location>
</feature>
<evidence type="ECO:0000313" key="2">
    <source>
        <dbReference type="EMBL" id="OGG19793.1"/>
    </source>
</evidence>
<organism evidence="2 3">
    <name type="scientific">Candidatus Gottesmanbacteria bacterium RIFCSPHIGHO2_01_FULL_47_48</name>
    <dbReference type="NCBI Taxonomy" id="1798381"/>
    <lineage>
        <taxon>Bacteria</taxon>
        <taxon>Candidatus Gottesmaniibacteriota</taxon>
    </lineage>
</organism>
<protein>
    <submittedName>
        <fullName evidence="2">Uncharacterized protein</fullName>
    </submittedName>
</protein>
<evidence type="ECO:0000256" key="1">
    <source>
        <dbReference type="SAM" id="MobiDB-lite"/>
    </source>
</evidence>
<accession>A0A1F6A585</accession>
<gene>
    <name evidence="2" type="ORF">A2721_01315</name>
</gene>